<proteinExistence type="predicted"/>
<accession>A0A830BVK1</accession>
<gene>
    <name evidence="1" type="ORF">PHJA_001167800</name>
</gene>
<evidence type="ECO:0000313" key="1">
    <source>
        <dbReference type="EMBL" id="GFP90239.1"/>
    </source>
</evidence>
<evidence type="ECO:0000313" key="2">
    <source>
        <dbReference type="Proteomes" id="UP000653305"/>
    </source>
</evidence>
<dbReference type="EMBL" id="BMAC01000213">
    <property type="protein sequence ID" value="GFP90239.1"/>
    <property type="molecule type" value="Genomic_DNA"/>
</dbReference>
<dbReference type="Proteomes" id="UP000653305">
    <property type="component" value="Unassembled WGS sequence"/>
</dbReference>
<protein>
    <submittedName>
        <fullName evidence="1">Uncharacterized protein</fullName>
    </submittedName>
</protein>
<name>A0A830BVK1_9LAMI</name>
<sequence>MFVMVEMVVMNPQDVITRDEADNVNLKTVKRTTKYFDLKGDLSKRQYNAVNKSFERTTASRFSRFKASTHSYYQCQLEDPQNPDSLLMLITSNYRSMTDEDRKRDEDKKNKKAKWKCSDVCS</sequence>
<keyword evidence="2" id="KW-1185">Reference proteome</keyword>
<dbReference type="AlphaFoldDB" id="A0A830BVK1"/>
<comment type="caution">
    <text evidence="1">The sequence shown here is derived from an EMBL/GenBank/DDBJ whole genome shotgun (WGS) entry which is preliminary data.</text>
</comment>
<organism evidence="1 2">
    <name type="scientific">Phtheirospermum japonicum</name>
    <dbReference type="NCBI Taxonomy" id="374723"/>
    <lineage>
        <taxon>Eukaryota</taxon>
        <taxon>Viridiplantae</taxon>
        <taxon>Streptophyta</taxon>
        <taxon>Embryophyta</taxon>
        <taxon>Tracheophyta</taxon>
        <taxon>Spermatophyta</taxon>
        <taxon>Magnoliopsida</taxon>
        <taxon>eudicotyledons</taxon>
        <taxon>Gunneridae</taxon>
        <taxon>Pentapetalae</taxon>
        <taxon>asterids</taxon>
        <taxon>lamiids</taxon>
        <taxon>Lamiales</taxon>
        <taxon>Orobanchaceae</taxon>
        <taxon>Orobanchaceae incertae sedis</taxon>
        <taxon>Phtheirospermum</taxon>
    </lineage>
</organism>
<reference evidence="1" key="1">
    <citation type="submission" date="2020-07" db="EMBL/GenBank/DDBJ databases">
        <title>Ethylene signaling mediates host invasion by parasitic plants.</title>
        <authorList>
            <person name="Yoshida S."/>
        </authorList>
    </citation>
    <scope>NUCLEOTIDE SEQUENCE</scope>
    <source>
        <strain evidence="1">Okayama</strain>
    </source>
</reference>